<evidence type="ECO:0000313" key="2">
    <source>
        <dbReference type="Proteomes" id="UP001500033"/>
    </source>
</evidence>
<keyword evidence="2" id="KW-1185">Reference proteome</keyword>
<sequence length="70" mass="7177">MEAEEFALAESGVEGEFEQRVQPMPLGCGEESAAFVGGERGEASGPGRAGADVAGDVARDLFLTYGVLQG</sequence>
<gene>
    <name evidence="1" type="ORF">GCM10009576_097710</name>
</gene>
<reference evidence="1 2" key="1">
    <citation type="journal article" date="2019" name="Int. J. Syst. Evol. Microbiol.">
        <title>The Global Catalogue of Microorganisms (GCM) 10K type strain sequencing project: providing services to taxonomists for standard genome sequencing and annotation.</title>
        <authorList>
            <consortium name="The Broad Institute Genomics Platform"/>
            <consortium name="The Broad Institute Genome Sequencing Center for Infectious Disease"/>
            <person name="Wu L."/>
            <person name="Ma J."/>
        </authorList>
    </citation>
    <scope>NUCLEOTIDE SEQUENCE [LARGE SCALE GENOMIC DNA]</scope>
    <source>
        <strain evidence="1 2">JCM 11445</strain>
    </source>
</reference>
<organism evidence="1 2">
    <name type="scientific">Streptomyces rhizosphaericus</name>
    <dbReference type="NCBI Taxonomy" id="114699"/>
    <lineage>
        <taxon>Bacteria</taxon>
        <taxon>Bacillati</taxon>
        <taxon>Actinomycetota</taxon>
        <taxon>Actinomycetes</taxon>
        <taxon>Kitasatosporales</taxon>
        <taxon>Streptomycetaceae</taxon>
        <taxon>Streptomyces</taxon>
        <taxon>Streptomyces violaceusniger group</taxon>
    </lineage>
</organism>
<evidence type="ECO:0000313" key="1">
    <source>
        <dbReference type="EMBL" id="GAA1004544.1"/>
    </source>
</evidence>
<protein>
    <submittedName>
        <fullName evidence="1">Uncharacterized protein</fullName>
    </submittedName>
</protein>
<comment type="caution">
    <text evidence="1">The sequence shown here is derived from an EMBL/GenBank/DDBJ whole genome shotgun (WGS) entry which is preliminary data.</text>
</comment>
<dbReference type="EMBL" id="BAAAIE010000223">
    <property type="protein sequence ID" value="GAA1004544.1"/>
    <property type="molecule type" value="Genomic_DNA"/>
</dbReference>
<proteinExistence type="predicted"/>
<name>A0ABN1SUE0_9ACTN</name>
<accession>A0ABN1SUE0</accession>
<dbReference type="Proteomes" id="UP001500033">
    <property type="component" value="Unassembled WGS sequence"/>
</dbReference>